<dbReference type="SUPFAM" id="SSF56601">
    <property type="entry name" value="beta-lactamase/transpeptidase-like"/>
    <property type="match status" value="1"/>
</dbReference>
<organism evidence="2 3">
    <name type="scientific">Candidatus Wallbacteria bacterium GWC2_49_35</name>
    <dbReference type="NCBI Taxonomy" id="1817813"/>
    <lineage>
        <taxon>Bacteria</taxon>
        <taxon>Candidatus Walliibacteriota</taxon>
    </lineage>
</organism>
<feature type="domain" description="Beta-lactamase-related" evidence="1">
    <location>
        <begin position="34"/>
        <end position="344"/>
    </location>
</feature>
<dbReference type="Pfam" id="PF00144">
    <property type="entry name" value="Beta-lactamase"/>
    <property type="match status" value="1"/>
</dbReference>
<dbReference type="Gene3D" id="3.40.710.10">
    <property type="entry name" value="DD-peptidase/beta-lactamase superfamily"/>
    <property type="match status" value="1"/>
</dbReference>
<dbReference type="EMBL" id="MGFH01000186">
    <property type="protein sequence ID" value="OGM03159.1"/>
    <property type="molecule type" value="Genomic_DNA"/>
</dbReference>
<dbReference type="InterPro" id="IPR001466">
    <property type="entry name" value="Beta-lactam-related"/>
</dbReference>
<accession>A0A1F7WL86</accession>
<evidence type="ECO:0000259" key="1">
    <source>
        <dbReference type="Pfam" id="PF00144"/>
    </source>
</evidence>
<evidence type="ECO:0000313" key="2">
    <source>
        <dbReference type="EMBL" id="OGM03159.1"/>
    </source>
</evidence>
<comment type="caution">
    <text evidence="2">The sequence shown here is derived from an EMBL/GenBank/DDBJ whole genome shotgun (WGS) entry which is preliminary data.</text>
</comment>
<sequence length="361" mass="39192">MFFFIIFSAGCLENDTSISGPLKKYDSAVMAAINDTIDSQMSAGDIPGAIVGIWEDGYETQLIAKGKADVASGRAAAVTDRFRIASNTKMFTAMALLILADQKKIGLDDKVSKYIDDLPHTGLVTIRQLANHTSGYYDYSNDPAFTATAGSDMLRKWSPRELMEFIKNKPLDFTPGSSYHYSNTNYVMMGLIIETVTGMKWEDYITSKIISPLLMSETECPSGYAISGSHLKGYNVDGGATSEIVVDPSWGWAAGGIISTVTDMKKWLDALAGHSLISPAMHAEQLKRVPDPDSSGTMEYGFGAMVIWSQFIGHTGVIPGYNSAAFISLDGKKAVVVVFNNEEGFYGASTAFKLAKMLFKK</sequence>
<evidence type="ECO:0000313" key="3">
    <source>
        <dbReference type="Proteomes" id="UP000178735"/>
    </source>
</evidence>
<gene>
    <name evidence="2" type="ORF">A2008_10255</name>
</gene>
<name>A0A1F7WL86_9BACT</name>
<dbReference type="PANTHER" id="PTHR46825">
    <property type="entry name" value="D-ALANYL-D-ALANINE-CARBOXYPEPTIDASE/ENDOPEPTIDASE AMPH"/>
    <property type="match status" value="1"/>
</dbReference>
<dbReference type="PANTHER" id="PTHR46825:SF7">
    <property type="entry name" value="D-ALANYL-D-ALANINE CARBOXYPEPTIDASE"/>
    <property type="match status" value="1"/>
</dbReference>
<dbReference type="InterPro" id="IPR012338">
    <property type="entry name" value="Beta-lactam/transpept-like"/>
</dbReference>
<protein>
    <recommendedName>
        <fullName evidence="1">Beta-lactamase-related domain-containing protein</fullName>
    </recommendedName>
</protein>
<dbReference type="STRING" id="1817813.A2008_10255"/>
<proteinExistence type="predicted"/>
<dbReference type="InterPro" id="IPR050491">
    <property type="entry name" value="AmpC-like"/>
</dbReference>
<reference evidence="2 3" key="1">
    <citation type="journal article" date="2016" name="Nat. Commun.">
        <title>Thousands of microbial genomes shed light on interconnected biogeochemical processes in an aquifer system.</title>
        <authorList>
            <person name="Anantharaman K."/>
            <person name="Brown C.T."/>
            <person name="Hug L.A."/>
            <person name="Sharon I."/>
            <person name="Castelle C.J."/>
            <person name="Probst A.J."/>
            <person name="Thomas B.C."/>
            <person name="Singh A."/>
            <person name="Wilkins M.J."/>
            <person name="Karaoz U."/>
            <person name="Brodie E.L."/>
            <person name="Williams K.H."/>
            <person name="Hubbard S.S."/>
            <person name="Banfield J.F."/>
        </authorList>
    </citation>
    <scope>NUCLEOTIDE SEQUENCE [LARGE SCALE GENOMIC DNA]</scope>
</reference>
<dbReference type="AlphaFoldDB" id="A0A1F7WL86"/>
<dbReference type="Proteomes" id="UP000178735">
    <property type="component" value="Unassembled WGS sequence"/>
</dbReference>